<evidence type="ECO:0000313" key="5">
    <source>
        <dbReference type="Proteomes" id="UP001152607"/>
    </source>
</evidence>
<dbReference type="InterPro" id="IPR036770">
    <property type="entry name" value="Ankyrin_rpt-contain_sf"/>
</dbReference>
<dbReference type="OrthoDB" id="366390at2759"/>
<protein>
    <recommendedName>
        <fullName evidence="6">Ankyrin repeat protein</fullName>
    </recommendedName>
</protein>
<dbReference type="PANTHER" id="PTHR24166">
    <property type="entry name" value="ROLLING PEBBLES, ISOFORM B"/>
    <property type="match status" value="1"/>
</dbReference>
<evidence type="ECO:0000256" key="2">
    <source>
        <dbReference type="ARBA" id="ARBA00023043"/>
    </source>
</evidence>
<organism evidence="4 5">
    <name type="scientific">Periconia digitata</name>
    <dbReference type="NCBI Taxonomy" id="1303443"/>
    <lineage>
        <taxon>Eukaryota</taxon>
        <taxon>Fungi</taxon>
        <taxon>Dikarya</taxon>
        <taxon>Ascomycota</taxon>
        <taxon>Pezizomycotina</taxon>
        <taxon>Dothideomycetes</taxon>
        <taxon>Pleosporomycetidae</taxon>
        <taxon>Pleosporales</taxon>
        <taxon>Massarineae</taxon>
        <taxon>Periconiaceae</taxon>
        <taxon>Periconia</taxon>
    </lineage>
</organism>
<feature type="region of interest" description="Disordered" evidence="3">
    <location>
        <begin position="282"/>
        <end position="342"/>
    </location>
</feature>
<gene>
    <name evidence="4" type="ORF">PDIGIT_LOCUS5816</name>
</gene>
<name>A0A9W4UD88_9PLEO</name>
<comment type="caution">
    <text evidence="4">The sequence shown here is derived from an EMBL/GenBank/DDBJ whole genome shotgun (WGS) entry which is preliminary data.</text>
</comment>
<dbReference type="AlphaFoldDB" id="A0A9W4UD88"/>
<feature type="compositionally biased region" description="Polar residues" evidence="3">
    <location>
        <begin position="295"/>
        <end position="308"/>
    </location>
</feature>
<dbReference type="Proteomes" id="UP001152607">
    <property type="component" value="Unassembled WGS sequence"/>
</dbReference>
<accession>A0A9W4UD88</accession>
<dbReference type="InterPro" id="IPR050889">
    <property type="entry name" value="Dendritic_Spine_Reg/Scaffold"/>
</dbReference>
<dbReference type="SUPFAM" id="SSF48403">
    <property type="entry name" value="Ankyrin repeat"/>
    <property type="match status" value="1"/>
</dbReference>
<dbReference type="Gene3D" id="1.25.40.20">
    <property type="entry name" value="Ankyrin repeat-containing domain"/>
    <property type="match status" value="1"/>
</dbReference>
<evidence type="ECO:0000313" key="4">
    <source>
        <dbReference type="EMBL" id="CAI6332786.1"/>
    </source>
</evidence>
<evidence type="ECO:0008006" key="6">
    <source>
        <dbReference type="Google" id="ProtNLM"/>
    </source>
</evidence>
<proteinExistence type="predicted"/>
<evidence type="ECO:0000256" key="3">
    <source>
        <dbReference type="SAM" id="MobiDB-lite"/>
    </source>
</evidence>
<reference evidence="4" key="1">
    <citation type="submission" date="2023-01" db="EMBL/GenBank/DDBJ databases">
        <authorList>
            <person name="Van Ghelder C."/>
            <person name="Rancurel C."/>
        </authorList>
    </citation>
    <scope>NUCLEOTIDE SEQUENCE</scope>
    <source>
        <strain evidence="4">CNCM I-4278</strain>
    </source>
</reference>
<dbReference type="PANTHER" id="PTHR24166:SF48">
    <property type="entry name" value="PROTEIN VAPYRIN"/>
    <property type="match status" value="1"/>
</dbReference>
<dbReference type="EMBL" id="CAOQHR010000003">
    <property type="protein sequence ID" value="CAI6332786.1"/>
    <property type="molecule type" value="Genomic_DNA"/>
</dbReference>
<keyword evidence="1" id="KW-0677">Repeat</keyword>
<keyword evidence="5" id="KW-1185">Reference proteome</keyword>
<keyword evidence="2" id="KW-0040">ANK repeat</keyword>
<sequence length="442" mass="50041">MGYLEVRDISRFAQVTRRQANNAQSYLLETNAVYYTGDLLSFAAKNGLLMVSQVILKALTQLGLGHAINRRHVIKIREREEYRVVSPLCITAAQGYTKLVKLLLESGAKSIYHGKQPALVYAIGNRHVGTAKELSRGRNMIDIGLVTTRRTALQLACREKLTSLVKYYLQRHRREGTLNLHECNAALRLVVRQDIRGDPFSVHPHEDVYKIVSMLLRHGADPTIVEDLYRRHPDVHTRDLIEQSLPKVGEEESYHLEWLFSPDQDSQHNLQTATILSQPTSLPTQMEGIVGTDHGANTHQGTPDAQQDQTREGEKKKKRSAGGKKPLPDPVPRIFTGDEVHPASTTPYLPRYPWYKKMGTVKTLPFSPAYRTQKFNAYINECGEKMRRAESEDDLAEIAKNMPPAIQNMVRRRDGSYILGFNPSFNGTLMAPMRKSPHRKAT</sequence>
<evidence type="ECO:0000256" key="1">
    <source>
        <dbReference type="ARBA" id="ARBA00022737"/>
    </source>
</evidence>